<reference evidence="3 4" key="2">
    <citation type="submission" date="2018-11" db="EMBL/GenBank/DDBJ databases">
        <authorList>
            <consortium name="Pathogen Informatics"/>
        </authorList>
    </citation>
    <scope>NUCLEOTIDE SEQUENCE [LARGE SCALE GENOMIC DNA]</scope>
</reference>
<keyword evidence="2" id="KW-0472">Membrane</keyword>
<evidence type="ECO:0000256" key="2">
    <source>
        <dbReference type="SAM" id="Phobius"/>
    </source>
</evidence>
<feature type="transmembrane region" description="Helical" evidence="2">
    <location>
        <begin position="66"/>
        <end position="91"/>
    </location>
</feature>
<evidence type="ECO:0000313" key="3">
    <source>
        <dbReference type="EMBL" id="VDL61611.1"/>
    </source>
</evidence>
<keyword evidence="2" id="KW-0812">Transmembrane</keyword>
<dbReference type="EMBL" id="UYSG01011254">
    <property type="protein sequence ID" value="VDL61611.1"/>
    <property type="molecule type" value="Genomic_DNA"/>
</dbReference>
<evidence type="ECO:0000313" key="4">
    <source>
        <dbReference type="Proteomes" id="UP000274504"/>
    </source>
</evidence>
<gene>
    <name evidence="3" type="ORF">HDID_LOCUS9293</name>
</gene>
<accession>A0A0R3SUU5</accession>
<organism evidence="5">
    <name type="scientific">Hymenolepis diminuta</name>
    <name type="common">Rat tapeworm</name>
    <dbReference type="NCBI Taxonomy" id="6216"/>
    <lineage>
        <taxon>Eukaryota</taxon>
        <taxon>Metazoa</taxon>
        <taxon>Spiralia</taxon>
        <taxon>Lophotrochozoa</taxon>
        <taxon>Platyhelminthes</taxon>
        <taxon>Cestoda</taxon>
        <taxon>Eucestoda</taxon>
        <taxon>Cyclophyllidea</taxon>
        <taxon>Hymenolepididae</taxon>
        <taxon>Hymenolepis</taxon>
    </lineage>
</organism>
<reference evidence="5" key="1">
    <citation type="submission" date="2017-02" db="UniProtKB">
        <authorList>
            <consortium name="WormBaseParasite"/>
        </authorList>
    </citation>
    <scope>IDENTIFICATION</scope>
</reference>
<dbReference type="AlphaFoldDB" id="A0A0R3SUU5"/>
<sequence length="177" mass="20210">MFSIEKTAEIPEISYSFSRQTSEGIPMGTITNSATPFLEAITSPKEKILTEQKYEDVMQQFLQMPLLLVMICAIFVFLLLIIGWISSLVLLNSHYKKKLRKLMQDYEVNPNVHHSSNKQYFSPIRAWDDNHKKSYPFLIPGVNEKPALPMSERSPMSVSTFKDPLGEKAGSSSKSYR</sequence>
<protein>
    <submittedName>
        <fullName evidence="5">Transmembrane protein 119</fullName>
    </submittedName>
</protein>
<evidence type="ECO:0000313" key="5">
    <source>
        <dbReference type="WBParaSite" id="HDID_0000929501-mRNA-1"/>
    </source>
</evidence>
<dbReference type="WBParaSite" id="HDID_0000929501-mRNA-1">
    <property type="protein sequence ID" value="HDID_0000929501-mRNA-1"/>
    <property type="gene ID" value="HDID_0000929501"/>
</dbReference>
<name>A0A0R3SUU5_HYMDI</name>
<evidence type="ECO:0000256" key="1">
    <source>
        <dbReference type="SAM" id="MobiDB-lite"/>
    </source>
</evidence>
<keyword evidence="2" id="KW-1133">Transmembrane helix</keyword>
<dbReference type="Proteomes" id="UP000274504">
    <property type="component" value="Unassembled WGS sequence"/>
</dbReference>
<proteinExistence type="predicted"/>
<feature type="region of interest" description="Disordered" evidence="1">
    <location>
        <begin position="146"/>
        <end position="177"/>
    </location>
</feature>